<evidence type="ECO:0000313" key="2">
    <source>
        <dbReference type="Proteomes" id="UP000299102"/>
    </source>
</evidence>
<accession>A0A4C1Z7B3</accession>
<dbReference type="EMBL" id="BGZK01001586">
    <property type="protein sequence ID" value="GBP82789.1"/>
    <property type="molecule type" value="Genomic_DNA"/>
</dbReference>
<evidence type="ECO:0000313" key="1">
    <source>
        <dbReference type="EMBL" id="GBP82789.1"/>
    </source>
</evidence>
<gene>
    <name evidence="1" type="ORF">EVAR_57348_1</name>
</gene>
<protein>
    <submittedName>
        <fullName evidence="1">Uncharacterized protein</fullName>
    </submittedName>
</protein>
<name>A0A4C1Z7B3_EUMVA</name>
<reference evidence="1 2" key="1">
    <citation type="journal article" date="2019" name="Commun. Biol.">
        <title>The bagworm genome reveals a unique fibroin gene that provides high tensile strength.</title>
        <authorList>
            <person name="Kono N."/>
            <person name="Nakamura H."/>
            <person name="Ohtoshi R."/>
            <person name="Tomita M."/>
            <person name="Numata K."/>
            <person name="Arakawa K."/>
        </authorList>
    </citation>
    <scope>NUCLEOTIDE SEQUENCE [LARGE SCALE GENOMIC DNA]</scope>
</reference>
<comment type="caution">
    <text evidence="1">The sequence shown here is derived from an EMBL/GenBank/DDBJ whole genome shotgun (WGS) entry which is preliminary data.</text>
</comment>
<dbReference type="AlphaFoldDB" id="A0A4C1Z7B3"/>
<dbReference type="Proteomes" id="UP000299102">
    <property type="component" value="Unassembled WGS sequence"/>
</dbReference>
<proteinExistence type="predicted"/>
<sequence length="175" mass="19576">MLNRNKAEQALYFRIHHQLARKTAKGEKRRKGGGGLRHCIIRLFVDLLRPLVSGRRYGTANLLLPHCPGVFSSGIRSERSSGDGPLSGVQFVEFSRVSRRSKGGVSGFDVIFLDRHGRLWECMMKWWVAAPSGPEKLDDGEPRRYGKTTTITHLLHHSQAVQRGKVSSCTVKVAV</sequence>
<organism evidence="1 2">
    <name type="scientific">Eumeta variegata</name>
    <name type="common">Bagworm moth</name>
    <name type="synonym">Eumeta japonica</name>
    <dbReference type="NCBI Taxonomy" id="151549"/>
    <lineage>
        <taxon>Eukaryota</taxon>
        <taxon>Metazoa</taxon>
        <taxon>Ecdysozoa</taxon>
        <taxon>Arthropoda</taxon>
        <taxon>Hexapoda</taxon>
        <taxon>Insecta</taxon>
        <taxon>Pterygota</taxon>
        <taxon>Neoptera</taxon>
        <taxon>Endopterygota</taxon>
        <taxon>Lepidoptera</taxon>
        <taxon>Glossata</taxon>
        <taxon>Ditrysia</taxon>
        <taxon>Tineoidea</taxon>
        <taxon>Psychidae</taxon>
        <taxon>Oiketicinae</taxon>
        <taxon>Eumeta</taxon>
    </lineage>
</organism>
<keyword evidence="2" id="KW-1185">Reference proteome</keyword>